<dbReference type="GO" id="GO:0006081">
    <property type="term" value="P:aldehyde metabolic process"/>
    <property type="evidence" value="ECO:0007669"/>
    <property type="project" value="InterPro"/>
</dbReference>
<evidence type="ECO:0000259" key="7">
    <source>
        <dbReference type="Pfam" id="PF00171"/>
    </source>
</evidence>
<accession>U7QLG4</accession>
<dbReference type="InterPro" id="IPR016161">
    <property type="entry name" value="Ald_DH/histidinol_DH"/>
</dbReference>
<dbReference type="PIRSF" id="PIRSF036492">
    <property type="entry name" value="ALDH"/>
    <property type="match status" value="1"/>
</dbReference>
<dbReference type="InterPro" id="IPR016162">
    <property type="entry name" value="Ald_DH_N"/>
</dbReference>
<evidence type="ECO:0000256" key="2">
    <source>
        <dbReference type="ARBA" id="ARBA00023002"/>
    </source>
</evidence>
<dbReference type="OrthoDB" id="548310at2"/>
<dbReference type="AlphaFoldDB" id="U7QLG4"/>
<evidence type="ECO:0000256" key="3">
    <source>
        <dbReference type="PIRNR" id="PIRNR036492"/>
    </source>
</evidence>
<dbReference type="SUPFAM" id="SSF53720">
    <property type="entry name" value="ALDH-like"/>
    <property type="match status" value="1"/>
</dbReference>
<keyword evidence="2 3" id="KW-0560">Oxidoreductase</keyword>
<evidence type="ECO:0000313" key="8">
    <source>
        <dbReference type="EMBL" id="ERT08117.1"/>
    </source>
</evidence>
<dbReference type="EMBL" id="AUZM01000014">
    <property type="protein sequence ID" value="ERT08117.1"/>
    <property type="molecule type" value="Genomic_DNA"/>
</dbReference>
<name>U7QLG4_9CYAN</name>
<dbReference type="PANTHER" id="PTHR42804:SF1">
    <property type="entry name" value="ALDEHYDE DEHYDROGENASE-RELATED"/>
    <property type="match status" value="1"/>
</dbReference>
<dbReference type="GO" id="GO:0016620">
    <property type="term" value="F:oxidoreductase activity, acting on the aldehyde or oxo group of donors, NAD or NADP as acceptor"/>
    <property type="evidence" value="ECO:0007669"/>
    <property type="project" value="InterPro"/>
</dbReference>
<proteinExistence type="inferred from homology"/>
<dbReference type="Gene3D" id="3.40.605.10">
    <property type="entry name" value="Aldehyde Dehydrogenase, Chain A, domain 1"/>
    <property type="match status" value="1"/>
</dbReference>
<dbReference type="CDD" id="cd07099">
    <property type="entry name" value="ALDH_DDALDH"/>
    <property type="match status" value="1"/>
</dbReference>
<evidence type="ECO:0000313" key="9">
    <source>
        <dbReference type="Proteomes" id="UP000017127"/>
    </source>
</evidence>
<evidence type="ECO:0000256" key="6">
    <source>
        <dbReference type="RuleBase" id="RU003345"/>
    </source>
</evidence>
<dbReference type="Pfam" id="PF00171">
    <property type="entry name" value="Aldedh"/>
    <property type="match status" value="1"/>
</dbReference>
<dbReference type="FunFam" id="3.40.309.10:FF:000009">
    <property type="entry name" value="Aldehyde dehydrogenase A"/>
    <property type="match status" value="1"/>
</dbReference>
<evidence type="ECO:0000256" key="4">
    <source>
        <dbReference type="PIRSR" id="PIRSR036492-1"/>
    </source>
</evidence>
<dbReference type="Proteomes" id="UP000017127">
    <property type="component" value="Unassembled WGS sequence"/>
</dbReference>
<dbReference type="PANTHER" id="PTHR42804">
    <property type="entry name" value="ALDEHYDE DEHYDROGENASE"/>
    <property type="match status" value="1"/>
</dbReference>
<organism evidence="8 9">
    <name type="scientific">Lyngbya aestuarii BL J</name>
    <dbReference type="NCBI Taxonomy" id="1348334"/>
    <lineage>
        <taxon>Bacteria</taxon>
        <taxon>Bacillati</taxon>
        <taxon>Cyanobacteriota</taxon>
        <taxon>Cyanophyceae</taxon>
        <taxon>Oscillatoriophycideae</taxon>
        <taxon>Oscillatoriales</taxon>
        <taxon>Microcoleaceae</taxon>
        <taxon>Lyngbya</taxon>
    </lineage>
</organism>
<feature type="active site" evidence="4 5">
    <location>
        <position position="228"/>
    </location>
</feature>
<keyword evidence="9" id="KW-1185">Reference proteome</keyword>
<feature type="domain" description="Aldehyde dehydrogenase" evidence="7">
    <location>
        <begin position="3"/>
        <end position="453"/>
    </location>
</feature>
<comment type="caution">
    <text evidence="8">The sequence shown here is derived from an EMBL/GenBank/DDBJ whole genome shotgun (WGS) entry which is preliminary data.</text>
</comment>
<dbReference type="PATRIC" id="fig|1348334.3.peg.1833"/>
<dbReference type="InterPro" id="IPR029510">
    <property type="entry name" value="Ald_DH_CS_GLU"/>
</dbReference>
<evidence type="ECO:0000256" key="5">
    <source>
        <dbReference type="PROSITE-ProRule" id="PRU10007"/>
    </source>
</evidence>
<reference evidence="8 9" key="1">
    <citation type="journal article" date="2013" name="Front. Microbiol.">
        <title>Comparative genomic analyses of the cyanobacterium, Lyngbya aestuarii BL J, a powerful hydrogen producer.</title>
        <authorList>
            <person name="Kothari A."/>
            <person name="Vaughn M."/>
            <person name="Garcia-Pichel F."/>
        </authorList>
    </citation>
    <scope>NUCLEOTIDE SEQUENCE [LARGE SCALE GENOMIC DNA]</scope>
    <source>
        <strain evidence="8 9">BL J</strain>
    </source>
</reference>
<protein>
    <recommendedName>
        <fullName evidence="3">Aldehyde dehydrogenase</fullName>
    </recommendedName>
</protein>
<dbReference type="InterPro" id="IPR015590">
    <property type="entry name" value="Aldehyde_DH_dom"/>
</dbReference>
<comment type="similarity">
    <text evidence="1 3 6">Belongs to the aldehyde dehydrogenase family.</text>
</comment>
<sequence length="468" mass="51260">MEKKIKVRNPRTGKIDYFITPLTDTEIAEQCNNLRQSQIDWQLDIHQRIEVLQNWKKVLIAEKDALIQALVEDTGRIRESVMEVDGVISSLERWCKLAPELCLTEEKNTAIPFIQIKSQLVPYSLVGVISPWNFPLLLSLIDAIPALLAGCAVIIKPSEITPRFIQPLVKTIESVSQLNRVLSFMQGAGETGKIIIENVDAICFTGSVSTGKKVSQLAAKQLIPVFLELGGKDPAIVLESANLEQATLAILWGSVINAGQSCLSIERIYVAESIHDYFVDKLVDKASQLSLNYSDIKNGEIGPIISAKQATIIAEHLLDATEKGAIINCGGQVEELNGGFWCRPTVLTRVNRNMKIITEETFGPVMPIMTFTSKEEAIKLANDSVYGLSAAVFAASQTEALEVAQQIEAGAISINDAGLTALINEGEKNSFKSSGLGGSRMGAASMARFFRKKALLTKTQPVVDPWWY</sequence>
<dbReference type="PROSITE" id="PS00687">
    <property type="entry name" value="ALDEHYDE_DEHYDR_GLU"/>
    <property type="match status" value="1"/>
</dbReference>
<dbReference type="Gene3D" id="3.40.309.10">
    <property type="entry name" value="Aldehyde Dehydrogenase, Chain A, domain 2"/>
    <property type="match status" value="1"/>
</dbReference>
<feature type="active site" evidence="4">
    <location>
        <position position="262"/>
    </location>
</feature>
<dbReference type="InterPro" id="IPR016163">
    <property type="entry name" value="Ald_DH_C"/>
</dbReference>
<dbReference type="RefSeq" id="WP_023065707.1">
    <property type="nucleotide sequence ID" value="NZ_AUZM01000014.1"/>
</dbReference>
<dbReference type="InterPro" id="IPR012394">
    <property type="entry name" value="Aldehyde_DH_NAD(P)"/>
</dbReference>
<gene>
    <name evidence="8" type="ORF">M595_1880</name>
</gene>
<evidence type="ECO:0000256" key="1">
    <source>
        <dbReference type="ARBA" id="ARBA00009986"/>
    </source>
</evidence>